<proteinExistence type="predicted"/>
<sequence length="22" mass="2487">MLEGYNEQAKEFYSNYGLTATG</sequence>
<keyword evidence="2" id="KW-1185">Reference proteome</keyword>
<dbReference type="EMBL" id="LT859958">
    <property type="protein sequence ID" value="SMX54083.1"/>
    <property type="molecule type" value="Genomic_DNA"/>
</dbReference>
<evidence type="ECO:0000313" key="1">
    <source>
        <dbReference type="EMBL" id="SMX54083.1"/>
    </source>
</evidence>
<reference evidence="2" key="1">
    <citation type="submission" date="2017-05" db="EMBL/GenBank/DDBJ databases">
        <authorList>
            <person name="Kirkegaard R."/>
            <person name="Mcilroy J S."/>
        </authorList>
    </citation>
    <scope>NUCLEOTIDE SEQUENCE [LARGE SCALE GENOMIC DNA]</scope>
</reference>
<organism evidence="1 2">
    <name type="scientific">Candidatus Brevifilum fermentans</name>
    <dbReference type="NCBI Taxonomy" id="1986204"/>
    <lineage>
        <taxon>Bacteria</taxon>
        <taxon>Bacillati</taxon>
        <taxon>Chloroflexota</taxon>
        <taxon>Anaerolineae</taxon>
        <taxon>Anaerolineales</taxon>
        <taxon>Anaerolineaceae</taxon>
        <taxon>Candidatus Brevifilum</taxon>
    </lineage>
</organism>
<gene>
    <name evidence="1" type="ORF">CFX1CAM_1018</name>
</gene>
<dbReference type="KEGG" id="abat:CFX1CAM_1018"/>
<protein>
    <submittedName>
        <fullName evidence="1">Uncharacterized protein</fullName>
    </submittedName>
</protein>
<dbReference type="Proteomes" id="UP000195514">
    <property type="component" value="Chromosome I"/>
</dbReference>
<evidence type="ECO:0000313" key="2">
    <source>
        <dbReference type="Proteomes" id="UP000195514"/>
    </source>
</evidence>
<accession>A0A1Y6K343</accession>
<name>A0A1Y6K343_9CHLR</name>
<dbReference type="AlphaFoldDB" id="A0A1Y6K343"/>